<accession>A0A098ENY9</accession>
<gene>
    <name evidence="2" type="ORF">BN1080_01955</name>
</gene>
<dbReference type="Proteomes" id="UP000043699">
    <property type="component" value="Unassembled WGS sequence"/>
</dbReference>
<dbReference type="STRING" id="1499687.BN1080_01955"/>
<feature type="transmembrane region" description="Helical" evidence="1">
    <location>
        <begin position="20"/>
        <end position="43"/>
    </location>
</feature>
<sequence>MNEFEQNVQSKRNDAIDAGMGFVVSFVFFAAIFIIAAVVQFVAR</sequence>
<protein>
    <recommendedName>
        <fullName evidence="4">YqzM-like protein</fullName>
    </recommendedName>
</protein>
<evidence type="ECO:0008006" key="4">
    <source>
        <dbReference type="Google" id="ProtNLM"/>
    </source>
</evidence>
<proteinExistence type="predicted"/>
<keyword evidence="3" id="KW-1185">Reference proteome</keyword>
<evidence type="ECO:0000256" key="1">
    <source>
        <dbReference type="SAM" id="Phobius"/>
    </source>
</evidence>
<dbReference type="Pfam" id="PF14141">
    <property type="entry name" value="YqzM"/>
    <property type="match status" value="1"/>
</dbReference>
<keyword evidence="1" id="KW-0812">Transmembrane</keyword>
<name>A0A098ENY9_9BACL</name>
<keyword evidence="1" id="KW-1133">Transmembrane helix</keyword>
<dbReference type="EMBL" id="CCXS01000001">
    <property type="protein sequence ID" value="CEG23016.1"/>
    <property type="molecule type" value="Genomic_DNA"/>
</dbReference>
<organism evidence="2 3">
    <name type="scientific">Planococcus massiliensis</name>
    <dbReference type="NCBI Taxonomy" id="1499687"/>
    <lineage>
        <taxon>Bacteria</taxon>
        <taxon>Bacillati</taxon>
        <taxon>Bacillota</taxon>
        <taxon>Bacilli</taxon>
        <taxon>Bacillales</taxon>
        <taxon>Caryophanaceae</taxon>
        <taxon>Planococcus</taxon>
    </lineage>
</organism>
<dbReference type="AlphaFoldDB" id="A0A098ENY9"/>
<evidence type="ECO:0000313" key="3">
    <source>
        <dbReference type="Proteomes" id="UP000043699"/>
    </source>
</evidence>
<dbReference type="RefSeq" id="WP_036806444.1">
    <property type="nucleotide sequence ID" value="NZ_CCXS01000001.1"/>
</dbReference>
<reference evidence="2 3" key="1">
    <citation type="submission" date="2014-09" db="EMBL/GenBank/DDBJ databases">
        <authorList>
            <person name="Urmite Genomes Urmite Genomes"/>
        </authorList>
    </citation>
    <scope>NUCLEOTIDE SEQUENCE [LARGE SCALE GENOMIC DNA]</scope>
    <source>
        <strain evidence="2 3">ES2</strain>
    </source>
</reference>
<keyword evidence="1" id="KW-0472">Membrane</keyword>
<evidence type="ECO:0000313" key="2">
    <source>
        <dbReference type="EMBL" id="CEG23016.1"/>
    </source>
</evidence>
<dbReference type="InterPro" id="IPR025416">
    <property type="entry name" value="YqzM"/>
</dbReference>